<keyword evidence="1" id="KW-0245">EGF-like domain</keyword>
<organism evidence="3 4">
    <name type="scientific">Rhynchophorus ferrugineus</name>
    <name type="common">Red palm weevil</name>
    <name type="synonym">Curculio ferrugineus</name>
    <dbReference type="NCBI Taxonomy" id="354439"/>
    <lineage>
        <taxon>Eukaryota</taxon>
        <taxon>Metazoa</taxon>
        <taxon>Ecdysozoa</taxon>
        <taxon>Arthropoda</taxon>
        <taxon>Hexapoda</taxon>
        <taxon>Insecta</taxon>
        <taxon>Pterygota</taxon>
        <taxon>Neoptera</taxon>
        <taxon>Endopterygota</taxon>
        <taxon>Coleoptera</taxon>
        <taxon>Polyphaga</taxon>
        <taxon>Cucujiformia</taxon>
        <taxon>Curculionidae</taxon>
        <taxon>Dryophthorinae</taxon>
        <taxon>Rhynchophorus</taxon>
    </lineage>
</organism>
<feature type="domain" description="EGF-like" evidence="2">
    <location>
        <begin position="50"/>
        <end position="90"/>
    </location>
</feature>
<evidence type="ECO:0000256" key="1">
    <source>
        <dbReference type="PROSITE-ProRule" id="PRU00076"/>
    </source>
</evidence>
<dbReference type="AlphaFoldDB" id="A0A834MCD9"/>
<gene>
    <name evidence="3" type="ORF">GWI33_007080</name>
</gene>
<comment type="caution">
    <text evidence="3">The sequence shown here is derived from an EMBL/GenBank/DDBJ whole genome shotgun (WGS) entry which is preliminary data.</text>
</comment>
<name>A0A834MCD9_RHYFE</name>
<feature type="disulfide bond" evidence="1">
    <location>
        <begin position="80"/>
        <end position="89"/>
    </location>
</feature>
<dbReference type="InterPro" id="IPR000742">
    <property type="entry name" value="EGF"/>
</dbReference>
<dbReference type="SUPFAM" id="SSF57196">
    <property type="entry name" value="EGF/Laminin"/>
    <property type="match status" value="1"/>
</dbReference>
<dbReference type="PROSITE" id="PS50026">
    <property type="entry name" value="EGF_3"/>
    <property type="match status" value="1"/>
</dbReference>
<dbReference type="EMBL" id="JAACXV010000357">
    <property type="protein sequence ID" value="KAF7279521.1"/>
    <property type="molecule type" value="Genomic_DNA"/>
</dbReference>
<evidence type="ECO:0000259" key="2">
    <source>
        <dbReference type="PROSITE" id="PS50026"/>
    </source>
</evidence>
<dbReference type="Proteomes" id="UP000625711">
    <property type="component" value="Unassembled WGS sequence"/>
</dbReference>
<evidence type="ECO:0000313" key="3">
    <source>
        <dbReference type="EMBL" id="KAF7279521.1"/>
    </source>
</evidence>
<dbReference type="PROSITE" id="PS00022">
    <property type="entry name" value="EGF_1"/>
    <property type="match status" value="1"/>
</dbReference>
<reference evidence="3" key="1">
    <citation type="submission" date="2020-08" db="EMBL/GenBank/DDBJ databases">
        <title>Genome sequencing and assembly of the red palm weevil Rhynchophorus ferrugineus.</title>
        <authorList>
            <person name="Dias G.B."/>
            <person name="Bergman C.M."/>
            <person name="Manee M."/>
        </authorList>
    </citation>
    <scope>NUCLEOTIDE SEQUENCE</scope>
    <source>
        <strain evidence="3">AA-2017</strain>
        <tissue evidence="3">Whole larva</tissue>
    </source>
</reference>
<keyword evidence="4" id="KW-1185">Reference proteome</keyword>
<comment type="caution">
    <text evidence="1">Lacks conserved residue(s) required for the propagation of feature annotation.</text>
</comment>
<protein>
    <recommendedName>
        <fullName evidence="2">EGF-like domain-containing protein</fullName>
    </recommendedName>
</protein>
<keyword evidence="1" id="KW-1015">Disulfide bond</keyword>
<evidence type="ECO:0000313" key="4">
    <source>
        <dbReference type="Proteomes" id="UP000625711"/>
    </source>
</evidence>
<dbReference type="OrthoDB" id="6138650at2759"/>
<dbReference type="Gene3D" id="2.10.25.10">
    <property type="entry name" value="Laminin"/>
    <property type="match status" value="1"/>
</dbReference>
<accession>A0A834MCD9</accession>
<sequence>MKIEAILQSMRFNGIQQRKPLFRLNKTEINAKFSCSCFNGYTGPNCSEGPKSFCYTNGTPTCKNGGTCLHVGVAAVKCHCTKLFVGNTCETAVDSASAKDCPNCPTNCSQDGKLESPCKCLSGKNEVSGQTGLISTLHLGNLPGLQPNDLKHYIKTQVSTCSK</sequence>
<proteinExistence type="predicted"/>